<dbReference type="PANTHER" id="PTHR21143">
    <property type="entry name" value="INVERTEBRATE GUSTATORY RECEPTOR"/>
    <property type="match status" value="1"/>
</dbReference>
<evidence type="ECO:0000313" key="10">
    <source>
        <dbReference type="Proteomes" id="UP001152798"/>
    </source>
</evidence>
<keyword evidence="3 8" id="KW-0812">Transmembrane</keyword>
<feature type="transmembrane region" description="Helical" evidence="8">
    <location>
        <begin position="232"/>
        <end position="252"/>
    </location>
</feature>
<dbReference type="GO" id="GO:0050909">
    <property type="term" value="P:sensory perception of taste"/>
    <property type="evidence" value="ECO:0007669"/>
    <property type="project" value="InterPro"/>
</dbReference>
<dbReference type="InterPro" id="IPR013604">
    <property type="entry name" value="7TM_chemorcpt"/>
</dbReference>
<evidence type="ECO:0000256" key="7">
    <source>
        <dbReference type="ARBA" id="ARBA00023224"/>
    </source>
</evidence>
<dbReference type="GO" id="GO:0005886">
    <property type="term" value="C:plasma membrane"/>
    <property type="evidence" value="ECO:0007669"/>
    <property type="project" value="UniProtKB-SubCell"/>
</dbReference>
<evidence type="ECO:0000256" key="4">
    <source>
        <dbReference type="ARBA" id="ARBA00022989"/>
    </source>
</evidence>
<keyword evidence="5 8" id="KW-0472">Membrane</keyword>
<evidence type="ECO:0000256" key="8">
    <source>
        <dbReference type="RuleBase" id="RU363108"/>
    </source>
</evidence>
<accession>A0A9P0EIC3</accession>
<feature type="transmembrane region" description="Helical" evidence="8">
    <location>
        <begin position="264"/>
        <end position="283"/>
    </location>
</feature>
<comment type="caution">
    <text evidence="8">Lacks conserved residue(s) required for the propagation of feature annotation.</text>
</comment>
<keyword evidence="4 8" id="KW-1133">Transmembrane helix</keyword>
<keyword evidence="7 8" id="KW-0807">Transducer</keyword>
<comment type="function">
    <text evidence="8">Gustatory receptor which mediates acceptance or avoidance behavior, depending on its substrates.</text>
</comment>
<dbReference type="Pfam" id="PF08395">
    <property type="entry name" value="7tm_7"/>
    <property type="match status" value="2"/>
</dbReference>
<dbReference type="AlphaFoldDB" id="A0A9P0EIC3"/>
<evidence type="ECO:0000313" key="9">
    <source>
        <dbReference type="EMBL" id="CAH1394821.1"/>
    </source>
</evidence>
<protein>
    <recommendedName>
        <fullName evidence="8">Gustatory receptor</fullName>
    </recommendedName>
</protein>
<feature type="transmembrane region" description="Helical" evidence="8">
    <location>
        <begin position="158"/>
        <end position="177"/>
    </location>
</feature>
<reference evidence="9" key="1">
    <citation type="submission" date="2022-01" db="EMBL/GenBank/DDBJ databases">
        <authorList>
            <person name="King R."/>
        </authorList>
    </citation>
    <scope>NUCLEOTIDE SEQUENCE</scope>
</reference>
<keyword evidence="6 8" id="KW-0675">Receptor</keyword>
<dbReference type="EMBL" id="OV725079">
    <property type="protein sequence ID" value="CAH1394821.1"/>
    <property type="molecule type" value="Genomic_DNA"/>
</dbReference>
<organism evidence="9 10">
    <name type="scientific">Nezara viridula</name>
    <name type="common">Southern green stink bug</name>
    <name type="synonym">Cimex viridulus</name>
    <dbReference type="NCBI Taxonomy" id="85310"/>
    <lineage>
        <taxon>Eukaryota</taxon>
        <taxon>Metazoa</taxon>
        <taxon>Ecdysozoa</taxon>
        <taxon>Arthropoda</taxon>
        <taxon>Hexapoda</taxon>
        <taxon>Insecta</taxon>
        <taxon>Pterygota</taxon>
        <taxon>Neoptera</taxon>
        <taxon>Paraneoptera</taxon>
        <taxon>Hemiptera</taxon>
        <taxon>Heteroptera</taxon>
        <taxon>Panheteroptera</taxon>
        <taxon>Pentatomomorpha</taxon>
        <taxon>Pentatomoidea</taxon>
        <taxon>Pentatomidae</taxon>
        <taxon>Pentatominae</taxon>
        <taxon>Nezara</taxon>
    </lineage>
</organism>
<feature type="transmembrane region" description="Helical" evidence="8">
    <location>
        <begin position="70"/>
        <end position="94"/>
    </location>
</feature>
<dbReference type="GO" id="GO:0030424">
    <property type="term" value="C:axon"/>
    <property type="evidence" value="ECO:0007669"/>
    <property type="project" value="TreeGrafter"/>
</dbReference>
<comment type="subcellular location">
    <subcellularLocation>
        <location evidence="1 8">Cell membrane</location>
        <topology evidence="1 8">Multi-pass membrane protein</topology>
    </subcellularLocation>
</comment>
<dbReference type="GO" id="GO:0030425">
    <property type="term" value="C:dendrite"/>
    <property type="evidence" value="ECO:0007669"/>
    <property type="project" value="TreeGrafter"/>
</dbReference>
<evidence type="ECO:0000256" key="2">
    <source>
        <dbReference type="ARBA" id="ARBA00022475"/>
    </source>
</evidence>
<dbReference type="Proteomes" id="UP001152798">
    <property type="component" value="Chromosome 3"/>
</dbReference>
<keyword evidence="10" id="KW-1185">Reference proteome</keyword>
<evidence type="ECO:0000256" key="1">
    <source>
        <dbReference type="ARBA" id="ARBA00004651"/>
    </source>
</evidence>
<feature type="transmembrane region" description="Helical" evidence="8">
    <location>
        <begin position="127"/>
        <end position="146"/>
    </location>
</feature>
<gene>
    <name evidence="9" type="ORF">NEZAVI_LOCUS5224</name>
</gene>
<dbReference type="OrthoDB" id="6366728at2759"/>
<proteinExistence type="inferred from homology"/>
<evidence type="ECO:0000256" key="3">
    <source>
        <dbReference type="ARBA" id="ARBA00022692"/>
    </source>
</evidence>
<sequence length="363" mass="40427">MPTVPPKSFEHNPIFTVSAFLGLFPFEKGPTFGLDKLLFVYSFVFAAAVTLIGGLSMLDDLTPLLTESYNQAIILAYIGGLILVFPCSLTCAFLKRDVLQQTFRALKEIQSTFEKIRLSKFNKLTHLLPLFDISVPLLCTLLTYVTNSNIPGTAYGTFNGLTLMGMALICGQLSFLVDLIGDIFDAGIDFLNEMKLSLIIKRHSKRISELVKATNKLGSASCSLNEVYSDQILVMMSLCFCGFSIHLYYISMLASLPDGFKFDLLLPQVYSVLFYCYVSWRVNQSSAETSGKNKLRLHISMKREVVFTACGFFNLDYTLVHSMIASATTYLVILIQFGKPETVDQQPPASTAMTNFTTSQLYL</sequence>
<evidence type="ECO:0000256" key="5">
    <source>
        <dbReference type="ARBA" id="ARBA00023136"/>
    </source>
</evidence>
<comment type="similarity">
    <text evidence="8">Belongs to the insect chemoreceptor superfamily. Gustatory receptor (GR) family.</text>
</comment>
<dbReference type="GO" id="GO:0007165">
    <property type="term" value="P:signal transduction"/>
    <property type="evidence" value="ECO:0007669"/>
    <property type="project" value="UniProtKB-KW"/>
</dbReference>
<name>A0A9P0EIC3_NEZVI</name>
<evidence type="ECO:0000256" key="6">
    <source>
        <dbReference type="ARBA" id="ARBA00023170"/>
    </source>
</evidence>
<dbReference type="GO" id="GO:0043025">
    <property type="term" value="C:neuronal cell body"/>
    <property type="evidence" value="ECO:0007669"/>
    <property type="project" value="TreeGrafter"/>
</dbReference>
<feature type="transmembrane region" description="Helical" evidence="8">
    <location>
        <begin position="38"/>
        <end position="58"/>
    </location>
</feature>
<dbReference type="PANTHER" id="PTHR21143:SF121">
    <property type="entry name" value="GUSTATORY AND ODORANT RECEPTOR 21A"/>
    <property type="match status" value="1"/>
</dbReference>
<keyword evidence="2 8" id="KW-1003">Cell membrane</keyword>